<dbReference type="SUPFAM" id="SSF56317">
    <property type="entry name" value="Carbon-nitrogen hydrolase"/>
    <property type="match status" value="1"/>
</dbReference>
<protein>
    <recommendedName>
        <fullName evidence="3">CN hydrolase domain-containing protein</fullName>
    </recommendedName>
</protein>
<dbReference type="Gene3D" id="3.60.110.10">
    <property type="entry name" value="Carbon-nitrogen hydrolase"/>
    <property type="match status" value="1"/>
</dbReference>
<organism evidence="1 2">
    <name type="scientific">Gangjinia marincola</name>
    <dbReference type="NCBI Taxonomy" id="578463"/>
    <lineage>
        <taxon>Bacteria</taxon>
        <taxon>Pseudomonadati</taxon>
        <taxon>Bacteroidota</taxon>
        <taxon>Flavobacteriia</taxon>
        <taxon>Flavobacteriales</taxon>
        <taxon>Flavobacteriaceae</taxon>
        <taxon>Gangjinia</taxon>
    </lineage>
</organism>
<keyword evidence="2" id="KW-1185">Reference proteome</keyword>
<dbReference type="EMBL" id="BAAAFG010000013">
    <property type="protein sequence ID" value="GAA0872073.1"/>
    <property type="molecule type" value="Genomic_DNA"/>
</dbReference>
<gene>
    <name evidence="1" type="ORF">GCM10009117_12200</name>
</gene>
<dbReference type="InterPro" id="IPR036526">
    <property type="entry name" value="C-N_Hydrolase_sf"/>
</dbReference>
<comment type="caution">
    <text evidence="1">The sequence shown here is derived from an EMBL/GenBank/DDBJ whole genome shotgun (WGS) entry which is preliminary data.</text>
</comment>
<evidence type="ECO:0008006" key="3">
    <source>
        <dbReference type="Google" id="ProtNLM"/>
    </source>
</evidence>
<accession>A0ABN1MFY8</accession>
<sequence length="72" mass="8136">MQYPLKIAMAQIGPIWLDKTQTIEKAGNANAELMIFGEALLPGYPFWLSMTNGSKFNDQTKKIKVVMKTILF</sequence>
<dbReference type="RefSeq" id="WP_343764908.1">
    <property type="nucleotide sequence ID" value="NZ_BAAAFG010000013.1"/>
</dbReference>
<evidence type="ECO:0000313" key="2">
    <source>
        <dbReference type="Proteomes" id="UP001500507"/>
    </source>
</evidence>
<dbReference type="Proteomes" id="UP001500507">
    <property type="component" value="Unassembled WGS sequence"/>
</dbReference>
<name>A0ABN1MFY8_9FLAO</name>
<proteinExistence type="predicted"/>
<reference evidence="1 2" key="1">
    <citation type="journal article" date="2019" name="Int. J. Syst. Evol. Microbiol.">
        <title>The Global Catalogue of Microorganisms (GCM) 10K type strain sequencing project: providing services to taxonomists for standard genome sequencing and annotation.</title>
        <authorList>
            <consortium name="The Broad Institute Genomics Platform"/>
            <consortium name="The Broad Institute Genome Sequencing Center for Infectious Disease"/>
            <person name="Wu L."/>
            <person name="Ma J."/>
        </authorList>
    </citation>
    <scope>NUCLEOTIDE SEQUENCE [LARGE SCALE GENOMIC DNA]</scope>
    <source>
        <strain evidence="1 2">JCM 16082</strain>
    </source>
</reference>
<evidence type="ECO:0000313" key="1">
    <source>
        <dbReference type="EMBL" id="GAA0872073.1"/>
    </source>
</evidence>